<proteinExistence type="predicted"/>
<evidence type="ECO:0000256" key="2">
    <source>
        <dbReference type="ARBA" id="ARBA00012483"/>
    </source>
</evidence>
<dbReference type="GO" id="GO:0016567">
    <property type="term" value="P:protein ubiquitination"/>
    <property type="evidence" value="ECO:0007669"/>
    <property type="project" value="TreeGrafter"/>
</dbReference>
<dbReference type="InterPro" id="IPR013083">
    <property type="entry name" value="Znf_RING/FYVE/PHD"/>
</dbReference>
<dbReference type="GO" id="GO:0005737">
    <property type="term" value="C:cytoplasm"/>
    <property type="evidence" value="ECO:0007669"/>
    <property type="project" value="TreeGrafter"/>
</dbReference>
<keyword evidence="4 6" id="KW-0863">Zinc-finger</keyword>
<reference evidence="9" key="1">
    <citation type="submission" date="2025-08" db="UniProtKB">
        <authorList>
            <consortium name="RefSeq"/>
        </authorList>
    </citation>
    <scope>IDENTIFICATION</scope>
</reference>
<keyword evidence="5" id="KW-0862">Zinc</keyword>
<keyword evidence="3" id="KW-0479">Metal-binding</keyword>
<dbReference type="CDD" id="cd16448">
    <property type="entry name" value="RING-H2"/>
    <property type="match status" value="1"/>
</dbReference>
<evidence type="ECO:0000256" key="5">
    <source>
        <dbReference type="ARBA" id="ARBA00022833"/>
    </source>
</evidence>
<dbReference type="GO" id="GO:0008270">
    <property type="term" value="F:zinc ion binding"/>
    <property type="evidence" value="ECO:0007669"/>
    <property type="project" value="UniProtKB-KW"/>
</dbReference>
<evidence type="ECO:0000256" key="3">
    <source>
        <dbReference type="ARBA" id="ARBA00022723"/>
    </source>
</evidence>
<dbReference type="InterPro" id="IPR001841">
    <property type="entry name" value="Znf_RING"/>
</dbReference>
<dbReference type="RefSeq" id="XP_011013429.1">
    <property type="nucleotide sequence ID" value="XM_011015127.1"/>
</dbReference>
<dbReference type="GeneID" id="105117465"/>
<dbReference type="SUPFAM" id="SSF57850">
    <property type="entry name" value="RING/U-box"/>
    <property type="match status" value="1"/>
</dbReference>
<evidence type="ECO:0000256" key="1">
    <source>
        <dbReference type="ARBA" id="ARBA00000900"/>
    </source>
</evidence>
<evidence type="ECO:0000313" key="8">
    <source>
        <dbReference type="Proteomes" id="UP000694918"/>
    </source>
</evidence>
<gene>
    <name evidence="9" type="primary">LOC105117465</name>
</gene>
<feature type="domain" description="RING-type" evidence="7">
    <location>
        <begin position="166"/>
        <end position="201"/>
    </location>
</feature>
<evidence type="ECO:0000313" key="9">
    <source>
        <dbReference type="RefSeq" id="XP_011013429.1"/>
    </source>
</evidence>
<name>A0AAJ6XCE6_POPEU</name>
<evidence type="ECO:0000256" key="6">
    <source>
        <dbReference type="PROSITE-ProRule" id="PRU00175"/>
    </source>
</evidence>
<evidence type="ECO:0000256" key="4">
    <source>
        <dbReference type="ARBA" id="ARBA00022771"/>
    </source>
</evidence>
<dbReference type="PROSITE" id="PS50089">
    <property type="entry name" value="ZF_RING_2"/>
    <property type="match status" value="1"/>
</dbReference>
<dbReference type="AlphaFoldDB" id="A0AAJ6XCE6"/>
<accession>A0AAJ6XCE6</accession>
<evidence type="ECO:0000259" key="7">
    <source>
        <dbReference type="PROSITE" id="PS50089"/>
    </source>
</evidence>
<dbReference type="PANTHER" id="PTHR15710">
    <property type="entry name" value="E3 UBIQUITIN-PROTEIN LIGASE PRAJA"/>
    <property type="match status" value="1"/>
</dbReference>
<organism evidence="8 9">
    <name type="scientific">Populus euphratica</name>
    <name type="common">Euphrates poplar</name>
    <dbReference type="NCBI Taxonomy" id="75702"/>
    <lineage>
        <taxon>Eukaryota</taxon>
        <taxon>Viridiplantae</taxon>
        <taxon>Streptophyta</taxon>
        <taxon>Embryophyta</taxon>
        <taxon>Tracheophyta</taxon>
        <taxon>Spermatophyta</taxon>
        <taxon>Magnoliopsida</taxon>
        <taxon>eudicotyledons</taxon>
        <taxon>Gunneridae</taxon>
        <taxon>Pentapetalae</taxon>
        <taxon>rosids</taxon>
        <taxon>fabids</taxon>
        <taxon>Malpighiales</taxon>
        <taxon>Salicaceae</taxon>
        <taxon>Saliceae</taxon>
        <taxon>Populus</taxon>
    </lineage>
</organism>
<protein>
    <recommendedName>
        <fullName evidence="2">RING-type E3 ubiquitin transferase</fullName>
        <ecNumber evidence="2">2.3.2.27</ecNumber>
    </recommendedName>
</protein>
<dbReference type="KEGG" id="peu:105117465"/>
<dbReference type="PANTHER" id="PTHR15710:SF161">
    <property type="entry name" value="E3 UBIQUITIN-PROTEIN LIGASE RING1-LIKE"/>
    <property type="match status" value="1"/>
</dbReference>
<dbReference type="Gene3D" id="3.30.40.10">
    <property type="entry name" value="Zinc/RING finger domain, C3HC4 (zinc finger)"/>
    <property type="match status" value="1"/>
</dbReference>
<keyword evidence="8" id="KW-1185">Reference proteome</keyword>
<sequence>MTCDRIGIEVEASFMPPILDEEDLKGYKSQLVDHYYLVVDVDCEWKEEDVFVDRDLLLNDDHQDQLSVILLGKIDVPAGFESSYDDIGAELNFAPATKSSIEALEVIKVEEGYAKQPCAGKIDVPAGFESSYDDIGAELNFAPATKSSIEALEVIKVEEDYAKQPCAVCFEELLSGSEAILLHCSHVYHCGCIRKWFKMTN</sequence>
<dbReference type="GO" id="GO:0061630">
    <property type="term" value="F:ubiquitin protein ligase activity"/>
    <property type="evidence" value="ECO:0007669"/>
    <property type="project" value="UniProtKB-EC"/>
</dbReference>
<dbReference type="EC" id="2.3.2.27" evidence="2"/>
<dbReference type="Proteomes" id="UP000694918">
    <property type="component" value="Unplaced"/>
</dbReference>
<comment type="catalytic activity">
    <reaction evidence="1">
        <text>S-ubiquitinyl-[E2 ubiquitin-conjugating enzyme]-L-cysteine + [acceptor protein]-L-lysine = [E2 ubiquitin-conjugating enzyme]-L-cysteine + N(6)-ubiquitinyl-[acceptor protein]-L-lysine.</text>
        <dbReference type="EC" id="2.3.2.27"/>
    </reaction>
</comment>
<dbReference type="Pfam" id="PF13639">
    <property type="entry name" value="zf-RING_2"/>
    <property type="match status" value="1"/>
</dbReference>